<feature type="compositionally biased region" description="Basic and acidic residues" evidence="1">
    <location>
        <begin position="81"/>
        <end position="96"/>
    </location>
</feature>
<comment type="caution">
    <text evidence="2">The sequence shown here is derived from an EMBL/GenBank/DDBJ whole genome shotgun (WGS) entry which is preliminary data.</text>
</comment>
<gene>
    <name evidence="2" type="ORF">QVD17_10642</name>
</gene>
<organism evidence="2 3">
    <name type="scientific">Tagetes erecta</name>
    <name type="common">African marigold</name>
    <dbReference type="NCBI Taxonomy" id="13708"/>
    <lineage>
        <taxon>Eukaryota</taxon>
        <taxon>Viridiplantae</taxon>
        <taxon>Streptophyta</taxon>
        <taxon>Embryophyta</taxon>
        <taxon>Tracheophyta</taxon>
        <taxon>Spermatophyta</taxon>
        <taxon>Magnoliopsida</taxon>
        <taxon>eudicotyledons</taxon>
        <taxon>Gunneridae</taxon>
        <taxon>Pentapetalae</taxon>
        <taxon>asterids</taxon>
        <taxon>campanulids</taxon>
        <taxon>Asterales</taxon>
        <taxon>Asteraceae</taxon>
        <taxon>Asteroideae</taxon>
        <taxon>Heliantheae alliance</taxon>
        <taxon>Tageteae</taxon>
        <taxon>Tagetes</taxon>
    </lineage>
</organism>
<dbReference type="AlphaFoldDB" id="A0AAD8P6D5"/>
<protein>
    <submittedName>
        <fullName evidence="2">Uncharacterized protein</fullName>
    </submittedName>
</protein>
<dbReference type="EMBL" id="JAUHHV010000002">
    <property type="protein sequence ID" value="KAK1433727.1"/>
    <property type="molecule type" value="Genomic_DNA"/>
</dbReference>
<proteinExistence type="predicted"/>
<feature type="compositionally biased region" description="Polar residues" evidence="1">
    <location>
        <begin position="1"/>
        <end position="13"/>
    </location>
</feature>
<reference evidence="2" key="1">
    <citation type="journal article" date="2023" name="bioRxiv">
        <title>Improved chromosome-level genome assembly for marigold (Tagetes erecta).</title>
        <authorList>
            <person name="Jiang F."/>
            <person name="Yuan L."/>
            <person name="Wang S."/>
            <person name="Wang H."/>
            <person name="Xu D."/>
            <person name="Wang A."/>
            <person name="Fan W."/>
        </authorList>
    </citation>
    <scope>NUCLEOTIDE SEQUENCE</scope>
    <source>
        <strain evidence="2">WSJ</strain>
        <tissue evidence="2">Leaf</tissue>
    </source>
</reference>
<dbReference type="Proteomes" id="UP001229421">
    <property type="component" value="Unassembled WGS sequence"/>
</dbReference>
<evidence type="ECO:0000256" key="1">
    <source>
        <dbReference type="SAM" id="MobiDB-lite"/>
    </source>
</evidence>
<sequence>MDPQFQQAQNHQYSSSSSSPPSPTTTKITDAGSGDLILLSRAVDLINTWLQKPCQTVKIDGGSCNEGAGYGRSRWSLGRFDGGHWNETGGKDGDRQ</sequence>
<name>A0AAD8P6D5_TARER</name>
<evidence type="ECO:0000313" key="2">
    <source>
        <dbReference type="EMBL" id="KAK1433727.1"/>
    </source>
</evidence>
<feature type="region of interest" description="Disordered" evidence="1">
    <location>
        <begin position="76"/>
        <end position="96"/>
    </location>
</feature>
<keyword evidence="3" id="KW-1185">Reference proteome</keyword>
<evidence type="ECO:0000313" key="3">
    <source>
        <dbReference type="Proteomes" id="UP001229421"/>
    </source>
</evidence>
<accession>A0AAD8P6D5</accession>
<feature type="region of interest" description="Disordered" evidence="1">
    <location>
        <begin position="1"/>
        <end position="30"/>
    </location>
</feature>